<dbReference type="AlphaFoldDB" id="A0A099I5Q0"/>
<gene>
    <name evidence="2" type="ORF">CIAN88_11115</name>
</gene>
<proteinExistence type="predicted"/>
<dbReference type="GO" id="GO:0003677">
    <property type="term" value="F:DNA binding"/>
    <property type="evidence" value="ECO:0007669"/>
    <property type="project" value="InterPro"/>
</dbReference>
<protein>
    <submittedName>
        <fullName evidence="2">Transcriptional regulator</fullName>
    </submittedName>
</protein>
<dbReference type="InterPro" id="IPR001387">
    <property type="entry name" value="Cro/C1-type_HTH"/>
</dbReference>
<organism evidence="2 3">
    <name type="scientific">Clostridium innocuum</name>
    <dbReference type="NCBI Taxonomy" id="1522"/>
    <lineage>
        <taxon>Bacteria</taxon>
        <taxon>Bacillati</taxon>
        <taxon>Bacillota</taxon>
        <taxon>Clostridia</taxon>
        <taxon>Eubacteriales</taxon>
        <taxon>Clostridiaceae</taxon>
        <taxon>Clostridium</taxon>
    </lineage>
</organism>
<accession>A0A099I5Q0</accession>
<feature type="domain" description="HTH cro/C1-type" evidence="1">
    <location>
        <begin position="7"/>
        <end position="66"/>
    </location>
</feature>
<dbReference type="EMBL" id="JQIF01000048">
    <property type="protein sequence ID" value="KGJ53020.1"/>
    <property type="molecule type" value="Genomic_DNA"/>
</dbReference>
<dbReference type="Proteomes" id="UP000030008">
    <property type="component" value="Unassembled WGS sequence"/>
</dbReference>
<sequence length="67" mass="7837">MISYEPLWNTLKEKHISQYTLINKYHVITGTLDAFRKGNSVTINTLHDLCKILDCDIQDIVTFRPEK</sequence>
<evidence type="ECO:0000259" key="1">
    <source>
        <dbReference type="Pfam" id="PF13443"/>
    </source>
</evidence>
<dbReference type="Gene3D" id="1.10.260.40">
    <property type="entry name" value="lambda repressor-like DNA-binding domains"/>
    <property type="match status" value="1"/>
</dbReference>
<dbReference type="SUPFAM" id="SSF47413">
    <property type="entry name" value="lambda repressor-like DNA-binding domains"/>
    <property type="match status" value="1"/>
</dbReference>
<dbReference type="RefSeq" id="WP_044905487.1">
    <property type="nucleotide sequence ID" value="NZ_JQIF01000048.1"/>
</dbReference>
<dbReference type="InterPro" id="IPR010982">
    <property type="entry name" value="Lambda_DNA-bd_dom_sf"/>
</dbReference>
<name>A0A099I5Q0_CLOIN</name>
<comment type="caution">
    <text evidence="2">The sequence shown here is derived from an EMBL/GenBank/DDBJ whole genome shotgun (WGS) entry which is preliminary data.</text>
</comment>
<reference evidence="2 3" key="1">
    <citation type="submission" date="2014-08" db="EMBL/GenBank/DDBJ databases">
        <title>Clostridium innocuum, an unnegligible vancomycin-resistant pathogen causing extra-intestinal infections.</title>
        <authorList>
            <person name="Feng Y."/>
            <person name="Chiu C.-H."/>
        </authorList>
    </citation>
    <scope>NUCLEOTIDE SEQUENCE [LARGE SCALE GENOMIC DNA]</scope>
    <source>
        <strain evidence="2 3">AN88</strain>
    </source>
</reference>
<evidence type="ECO:0000313" key="3">
    <source>
        <dbReference type="Proteomes" id="UP000030008"/>
    </source>
</evidence>
<dbReference type="Pfam" id="PF13443">
    <property type="entry name" value="HTH_26"/>
    <property type="match status" value="1"/>
</dbReference>
<evidence type="ECO:0000313" key="2">
    <source>
        <dbReference type="EMBL" id="KGJ53020.1"/>
    </source>
</evidence>